<dbReference type="EMBL" id="CP117522">
    <property type="protein sequence ID" value="WNF00674.1"/>
    <property type="molecule type" value="Genomic_DNA"/>
</dbReference>
<keyword evidence="4" id="KW-1185">Reference proteome</keyword>
<dbReference type="InterPro" id="IPR003767">
    <property type="entry name" value="Malate/L-lactate_DH-like"/>
</dbReference>
<dbReference type="SUPFAM" id="SSF89733">
    <property type="entry name" value="L-sulfolactate dehydrogenase-like"/>
    <property type="match status" value="1"/>
</dbReference>
<dbReference type="RefSeq" id="WP_311039029.1">
    <property type="nucleotide sequence ID" value="NZ_CP117522.1"/>
</dbReference>
<dbReference type="InterPro" id="IPR043144">
    <property type="entry name" value="Mal/L-sulf/L-lact_DH-like_ah"/>
</dbReference>
<sequence length="353" mass="36361">MTTTQSKTSPHHAPMTTLTPSEAHALVSAAMARAGHSAAEAEIIADHLLDCELRGLSFGGLARALSVVERLRTTPQPPGPIRVVAETAVSASLDGGDRVGYLVGMRALDLAVEKARAHGVAVVGARNTWYTGMFSYYLEKAADAGLAGMIAGSGPAVVAPHGGTEGRFGTNPIAFGFPSTPAPVIWDIGTASVMYGEVMLKARLGARLEPGQAYDATGAPTLDPAAALEGAFGVWGGHKGSGLAMVVQLLGMMAGAAADPPGVSDCGFLVLLVDPGVLTDPEDYRRRVAAFADAIRATRPVDGGAAVRVPFDRSVAHREETLRRGTIDVPAAVVEAMRREAGRPTQGGGTAHD</sequence>
<reference evidence="3 4" key="1">
    <citation type="submission" date="2023-02" db="EMBL/GenBank/DDBJ databases">
        <title>Streptomyces sp. SCA4-21 with antifungal activity against Fusarium oxysporum f. sp. cubense, Streptomyces sp. SCA2-17 with antifungal activity against Fusarium oxysporum f. sp. cubense.</title>
        <authorList>
            <person name="Qi D."/>
        </authorList>
    </citation>
    <scope>NUCLEOTIDE SEQUENCE [LARGE SCALE GENOMIC DNA]</scope>
    <source>
        <strain evidence="3 4">SCA4-21</strain>
    </source>
</reference>
<gene>
    <name evidence="3" type="ORF">PS467_37775</name>
</gene>
<evidence type="ECO:0000313" key="3">
    <source>
        <dbReference type="EMBL" id="WNF00674.1"/>
    </source>
</evidence>
<evidence type="ECO:0000256" key="1">
    <source>
        <dbReference type="ARBA" id="ARBA00006056"/>
    </source>
</evidence>
<dbReference type="InterPro" id="IPR036111">
    <property type="entry name" value="Mal/L-sulfo/L-lacto_DH-like_sf"/>
</dbReference>
<dbReference type="InterPro" id="IPR043143">
    <property type="entry name" value="Mal/L-sulf/L-lact_DH-like_NADP"/>
</dbReference>
<dbReference type="Gene3D" id="3.30.1370.60">
    <property type="entry name" value="Hypothetical oxidoreductase yiak, domain 2"/>
    <property type="match status" value="1"/>
</dbReference>
<dbReference type="PANTHER" id="PTHR11091:SF0">
    <property type="entry name" value="MALATE DEHYDROGENASE"/>
    <property type="match status" value="1"/>
</dbReference>
<evidence type="ECO:0000313" key="4">
    <source>
        <dbReference type="Proteomes" id="UP001305606"/>
    </source>
</evidence>
<accession>A0ABY9V7B2</accession>
<name>A0ABY9V7B2_9ACTN</name>
<keyword evidence="2" id="KW-0560">Oxidoreductase</keyword>
<dbReference type="Gene3D" id="1.10.1530.10">
    <property type="match status" value="1"/>
</dbReference>
<protein>
    <submittedName>
        <fullName evidence="3">Ldh family oxidoreductase</fullName>
    </submittedName>
</protein>
<evidence type="ECO:0000256" key="2">
    <source>
        <dbReference type="ARBA" id="ARBA00023002"/>
    </source>
</evidence>
<comment type="similarity">
    <text evidence="1">Belongs to the LDH2/MDH2 oxidoreductase family.</text>
</comment>
<dbReference type="PANTHER" id="PTHR11091">
    <property type="entry name" value="OXIDOREDUCTASE-RELATED"/>
    <property type="match status" value="1"/>
</dbReference>
<organism evidence="3 4">
    <name type="scientific">Streptomyces luomodiensis</name>
    <dbReference type="NCBI Taxonomy" id="3026192"/>
    <lineage>
        <taxon>Bacteria</taxon>
        <taxon>Bacillati</taxon>
        <taxon>Actinomycetota</taxon>
        <taxon>Actinomycetes</taxon>
        <taxon>Kitasatosporales</taxon>
        <taxon>Streptomycetaceae</taxon>
        <taxon>Streptomyces</taxon>
    </lineage>
</organism>
<dbReference type="Pfam" id="PF02615">
    <property type="entry name" value="Ldh_2"/>
    <property type="match status" value="1"/>
</dbReference>
<proteinExistence type="inferred from homology"/>
<dbReference type="Proteomes" id="UP001305606">
    <property type="component" value="Chromosome"/>
</dbReference>